<evidence type="ECO:0000313" key="10">
    <source>
        <dbReference type="Proteomes" id="UP000193010"/>
    </source>
</evidence>
<dbReference type="GO" id="GO:0042597">
    <property type="term" value="C:periplasmic space"/>
    <property type="evidence" value="ECO:0007669"/>
    <property type="project" value="UniProtKB-SubCell"/>
</dbReference>
<proteinExistence type="inferred from homology"/>
<feature type="signal peptide" evidence="7">
    <location>
        <begin position="1"/>
        <end position="27"/>
    </location>
</feature>
<evidence type="ECO:0000256" key="7">
    <source>
        <dbReference type="SAM" id="SignalP"/>
    </source>
</evidence>
<evidence type="ECO:0000256" key="5">
    <source>
        <dbReference type="ARBA" id="ARBA00055538"/>
    </source>
</evidence>
<dbReference type="PANTHER" id="PTHR30024">
    <property type="entry name" value="ALIPHATIC SULFONATES-BINDING PROTEIN-RELATED"/>
    <property type="match status" value="1"/>
</dbReference>
<dbReference type="PANTHER" id="PTHR30024:SF48">
    <property type="entry name" value="ABC TRANSPORTER SUBSTRATE-BINDING PROTEIN"/>
    <property type="match status" value="1"/>
</dbReference>
<dbReference type="CDD" id="cd13558">
    <property type="entry name" value="PBP2_SsuA_like_2"/>
    <property type="match status" value="1"/>
</dbReference>
<keyword evidence="3" id="KW-0813">Transport</keyword>
<dbReference type="GO" id="GO:0016020">
    <property type="term" value="C:membrane"/>
    <property type="evidence" value="ECO:0007669"/>
    <property type="project" value="InterPro"/>
</dbReference>
<evidence type="ECO:0000256" key="1">
    <source>
        <dbReference type="ARBA" id="ARBA00004418"/>
    </source>
</evidence>
<dbReference type="Proteomes" id="UP000193010">
    <property type="component" value="Unassembled WGS sequence"/>
</dbReference>
<accession>A0A1X1U3Q0</accession>
<dbReference type="InterPro" id="IPR001638">
    <property type="entry name" value="Solute-binding_3/MltF_N"/>
</dbReference>
<organism evidence="9 10">
    <name type="scientific">Mycobacterium florentinum</name>
    <dbReference type="NCBI Taxonomy" id="292462"/>
    <lineage>
        <taxon>Bacteria</taxon>
        <taxon>Bacillati</taxon>
        <taxon>Actinomycetota</taxon>
        <taxon>Actinomycetes</taxon>
        <taxon>Mycobacteriales</taxon>
        <taxon>Mycobacteriaceae</taxon>
        <taxon>Mycobacterium</taxon>
        <taxon>Mycobacterium simiae complex</taxon>
    </lineage>
</organism>
<feature type="chain" id="PRO_5012439676" description="Putative aliphatic sulfonates-binding protein" evidence="7">
    <location>
        <begin position="28"/>
        <end position="338"/>
    </location>
</feature>
<feature type="domain" description="Solute-binding protein family 3/N-terminal" evidence="8">
    <location>
        <begin position="49"/>
        <end position="272"/>
    </location>
</feature>
<evidence type="ECO:0000256" key="3">
    <source>
        <dbReference type="ARBA" id="ARBA00022448"/>
    </source>
</evidence>
<comment type="function">
    <text evidence="5">Part of a binding-protein-dependent transport system for aliphatic sulfonates. Putative binding protein.</text>
</comment>
<dbReference type="EMBL" id="LQOV01000018">
    <property type="protein sequence ID" value="ORV51436.1"/>
    <property type="molecule type" value="Genomic_DNA"/>
</dbReference>
<keyword evidence="4 7" id="KW-0732">Signal</keyword>
<protein>
    <recommendedName>
        <fullName evidence="6">Putative aliphatic sulfonates-binding protein</fullName>
    </recommendedName>
</protein>
<dbReference type="InterPro" id="IPR015168">
    <property type="entry name" value="SsuA/THI5"/>
</dbReference>
<dbReference type="Gene3D" id="3.40.190.10">
    <property type="entry name" value="Periplasmic binding protein-like II"/>
    <property type="match status" value="2"/>
</dbReference>
<dbReference type="RefSeq" id="WP_085223895.1">
    <property type="nucleotide sequence ID" value="NZ_AP022576.1"/>
</dbReference>
<evidence type="ECO:0000259" key="8">
    <source>
        <dbReference type="SMART" id="SM00062"/>
    </source>
</evidence>
<gene>
    <name evidence="9" type="ORF">AWC05_28210</name>
</gene>
<dbReference type="OrthoDB" id="506623at2"/>
<dbReference type="SMART" id="SM00062">
    <property type="entry name" value="PBPb"/>
    <property type="match status" value="1"/>
</dbReference>
<dbReference type="STRING" id="292462.AWC05_28210"/>
<dbReference type="AlphaFoldDB" id="A0A1X1U3Q0"/>
<dbReference type="InterPro" id="IPR010067">
    <property type="entry name" value="ABC_SsuA_sub-bd"/>
</dbReference>
<evidence type="ECO:0000313" key="9">
    <source>
        <dbReference type="EMBL" id="ORV51436.1"/>
    </source>
</evidence>
<name>A0A1X1U3Q0_MYCFL</name>
<comment type="subcellular location">
    <subcellularLocation>
        <location evidence="1">Periplasm</location>
    </subcellularLocation>
</comment>
<evidence type="ECO:0000256" key="4">
    <source>
        <dbReference type="ARBA" id="ARBA00022729"/>
    </source>
</evidence>
<dbReference type="FunFam" id="3.40.190.10:FF:000050">
    <property type="entry name" value="Sulfonate ABC transporter substrate-binding protein"/>
    <property type="match status" value="1"/>
</dbReference>
<dbReference type="NCBIfam" id="TIGR01728">
    <property type="entry name" value="SsuA_fam"/>
    <property type="match status" value="1"/>
</dbReference>
<dbReference type="SUPFAM" id="SSF53850">
    <property type="entry name" value="Periplasmic binding protein-like II"/>
    <property type="match status" value="1"/>
</dbReference>
<sequence length="338" mass="35644">MTTKRRIAVRAALVLALVAGTPGCVSRSPGPQLIAVPAPVPVSELSGVTLQVGDQKGGTEALLRAAGALTNLPYKIAFSTFTSGPPQIEALTAGKIDFALTGNTPPVFGAAANSKTRVVSVWDGAESGEQILVRTNSPIASVPDLKGKAILVAKGSAAHANVLEHLADTGLKPKDVRLVFLQPADALSAFANGQGDAWVIWEPYTSQATLTLKVRNIGTAENGYQFGSASVRALTDPKRNAALGDLLVRLRRAAQWARENPSEWAKKYAKAVGLDIKIAELAQSHLLRLPVPLDDKVVAAEQRLADLFAAADQIPEAPQFVKWVDRRFNGVLAASGTQ</sequence>
<reference evidence="9 10" key="1">
    <citation type="submission" date="2016-01" db="EMBL/GenBank/DDBJ databases">
        <title>The new phylogeny of the genus Mycobacterium.</title>
        <authorList>
            <person name="Tarcisio F."/>
            <person name="Conor M."/>
            <person name="Antonella G."/>
            <person name="Elisabetta G."/>
            <person name="Giulia F.S."/>
            <person name="Sara T."/>
            <person name="Anna F."/>
            <person name="Clotilde B."/>
            <person name="Roberto B."/>
            <person name="Veronica D.S."/>
            <person name="Fabio R."/>
            <person name="Monica P."/>
            <person name="Olivier J."/>
            <person name="Enrico T."/>
            <person name="Nicola S."/>
        </authorList>
    </citation>
    <scope>NUCLEOTIDE SEQUENCE [LARGE SCALE GENOMIC DNA]</scope>
    <source>
        <strain evidence="9 10">DSM 44852</strain>
    </source>
</reference>
<evidence type="ECO:0000256" key="2">
    <source>
        <dbReference type="ARBA" id="ARBA00010742"/>
    </source>
</evidence>
<dbReference type="GO" id="GO:0042626">
    <property type="term" value="F:ATPase-coupled transmembrane transporter activity"/>
    <property type="evidence" value="ECO:0007669"/>
    <property type="project" value="InterPro"/>
</dbReference>
<keyword evidence="10" id="KW-1185">Reference proteome</keyword>
<comment type="similarity">
    <text evidence="2">Belongs to the bacterial solute-binding protein SsuA/TauA family.</text>
</comment>
<comment type="caution">
    <text evidence="9">The sequence shown here is derived from an EMBL/GenBank/DDBJ whole genome shotgun (WGS) entry which is preliminary data.</text>
</comment>
<evidence type="ECO:0000256" key="6">
    <source>
        <dbReference type="ARBA" id="ARBA00070228"/>
    </source>
</evidence>
<dbReference type="Pfam" id="PF09084">
    <property type="entry name" value="NMT1"/>
    <property type="match status" value="1"/>
</dbReference>